<dbReference type="GO" id="GO:0005524">
    <property type="term" value="F:ATP binding"/>
    <property type="evidence" value="ECO:0007669"/>
    <property type="project" value="UniProtKB-KW"/>
</dbReference>
<comment type="catalytic activity">
    <reaction evidence="11">
        <text>tRNA(Glu) + L-glutamate + ATP = L-glutamyl-tRNA(Glu) + AMP + diphosphate</text>
        <dbReference type="Rhea" id="RHEA:23540"/>
        <dbReference type="Rhea" id="RHEA-COMP:9663"/>
        <dbReference type="Rhea" id="RHEA-COMP:9680"/>
        <dbReference type="ChEBI" id="CHEBI:29985"/>
        <dbReference type="ChEBI" id="CHEBI:30616"/>
        <dbReference type="ChEBI" id="CHEBI:33019"/>
        <dbReference type="ChEBI" id="CHEBI:78442"/>
        <dbReference type="ChEBI" id="CHEBI:78520"/>
        <dbReference type="ChEBI" id="CHEBI:456215"/>
        <dbReference type="EC" id="6.1.1.17"/>
    </reaction>
</comment>
<feature type="compositionally biased region" description="Basic and acidic residues" evidence="14">
    <location>
        <begin position="729"/>
        <end position="745"/>
    </location>
</feature>
<evidence type="ECO:0000256" key="8">
    <source>
        <dbReference type="ARBA" id="ARBA00022917"/>
    </source>
</evidence>
<comment type="caution">
    <text evidence="18">The sequence shown here is derived from an EMBL/GenBank/DDBJ whole genome shotgun (WGS) entry which is preliminary data.</text>
</comment>
<evidence type="ECO:0000259" key="15">
    <source>
        <dbReference type="Pfam" id="PF00749"/>
    </source>
</evidence>
<dbReference type="InterPro" id="IPR014729">
    <property type="entry name" value="Rossmann-like_a/b/a_fold"/>
</dbReference>
<name>A0A1R0GUP1_9FUNG</name>
<dbReference type="Pfam" id="PF03950">
    <property type="entry name" value="tRNA-synt_1c_C"/>
    <property type="match status" value="1"/>
</dbReference>
<dbReference type="InterPro" id="IPR020056">
    <property type="entry name" value="Rbsml_bL25/Gln-tRNA_synth_N"/>
</dbReference>
<dbReference type="InterPro" id="IPR000924">
    <property type="entry name" value="Glu/Gln-tRNA-synth"/>
</dbReference>
<dbReference type="InterPro" id="IPR049437">
    <property type="entry name" value="tRNA-synt_1c_C2"/>
</dbReference>
<feature type="compositionally biased region" description="Polar residues" evidence="14">
    <location>
        <begin position="715"/>
        <end position="728"/>
    </location>
</feature>
<dbReference type="SUPFAM" id="SSF50715">
    <property type="entry name" value="Ribosomal protein L25-like"/>
    <property type="match status" value="1"/>
</dbReference>
<dbReference type="InterPro" id="IPR036282">
    <property type="entry name" value="Glutathione-S-Trfase_C_sf"/>
</dbReference>
<evidence type="ECO:0000256" key="14">
    <source>
        <dbReference type="SAM" id="MobiDB-lite"/>
    </source>
</evidence>
<dbReference type="Pfam" id="PF00749">
    <property type="entry name" value="tRNA-synt_1c"/>
    <property type="match status" value="1"/>
</dbReference>
<keyword evidence="5 13" id="KW-0436">Ligase</keyword>
<comment type="subcellular location">
    <subcellularLocation>
        <location evidence="1">Cytoplasm</location>
    </subcellularLocation>
</comment>
<dbReference type="FunFam" id="3.90.800.10:FF:000001">
    <property type="entry name" value="Glutamine--tRNA ligase"/>
    <property type="match status" value="1"/>
</dbReference>
<evidence type="ECO:0000256" key="13">
    <source>
        <dbReference type="RuleBase" id="RU363037"/>
    </source>
</evidence>
<dbReference type="Proteomes" id="UP000187455">
    <property type="component" value="Unassembled WGS sequence"/>
</dbReference>
<dbReference type="PRINTS" id="PR00987">
    <property type="entry name" value="TRNASYNTHGLU"/>
</dbReference>
<keyword evidence="4" id="KW-0963">Cytoplasm</keyword>
<dbReference type="SUPFAM" id="SSF47616">
    <property type="entry name" value="GST C-terminal domain-like"/>
    <property type="match status" value="1"/>
</dbReference>
<dbReference type="SUPFAM" id="SSF52374">
    <property type="entry name" value="Nucleotidylyl transferase"/>
    <property type="match status" value="1"/>
</dbReference>
<dbReference type="InterPro" id="IPR020059">
    <property type="entry name" value="Glu/Gln-tRNA-synth_Ib_codon-bd"/>
</dbReference>
<dbReference type="STRING" id="133383.A0A1R0GUP1"/>
<dbReference type="AlphaFoldDB" id="A0A1R0GUP1"/>
<dbReference type="PANTHER" id="PTHR43097">
    <property type="entry name" value="GLUTAMINE-TRNA LIGASE"/>
    <property type="match status" value="1"/>
</dbReference>
<dbReference type="EMBL" id="LSSL01003316">
    <property type="protein sequence ID" value="OLY80610.1"/>
    <property type="molecule type" value="Genomic_DNA"/>
</dbReference>
<evidence type="ECO:0000256" key="6">
    <source>
        <dbReference type="ARBA" id="ARBA00022741"/>
    </source>
</evidence>
<evidence type="ECO:0000256" key="9">
    <source>
        <dbReference type="ARBA" id="ARBA00023146"/>
    </source>
</evidence>
<dbReference type="Gene3D" id="3.40.50.620">
    <property type="entry name" value="HUPs"/>
    <property type="match status" value="1"/>
</dbReference>
<gene>
    <name evidence="18" type="ORF">AYI68_g5293</name>
</gene>
<evidence type="ECO:0000256" key="7">
    <source>
        <dbReference type="ARBA" id="ARBA00022840"/>
    </source>
</evidence>
<dbReference type="NCBIfam" id="TIGR00463">
    <property type="entry name" value="gltX_arch"/>
    <property type="match status" value="1"/>
</dbReference>
<dbReference type="InterPro" id="IPR050132">
    <property type="entry name" value="Gln/Glu-tRNA_Ligase"/>
</dbReference>
<evidence type="ECO:0000256" key="2">
    <source>
        <dbReference type="ARBA" id="ARBA00008927"/>
    </source>
</evidence>
<evidence type="ECO:0000256" key="12">
    <source>
        <dbReference type="ARBA" id="ARBA00070830"/>
    </source>
</evidence>
<evidence type="ECO:0000256" key="4">
    <source>
        <dbReference type="ARBA" id="ARBA00022490"/>
    </source>
</evidence>
<evidence type="ECO:0000259" key="17">
    <source>
        <dbReference type="Pfam" id="PF20974"/>
    </source>
</evidence>
<evidence type="ECO:0000313" key="18">
    <source>
        <dbReference type="EMBL" id="OLY80610.1"/>
    </source>
</evidence>
<dbReference type="FunFam" id="1.10.1160.10:FF:000001">
    <property type="entry name" value="Glutamine--tRNA ligase"/>
    <property type="match status" value="1"/>
</dbReference>
<keyword evidence="7 13" id="KW-0067">ATP-binding</keyword>
<dbReference type="InterPro" id="IPR004526">
    <property type="entry name" value="Glu-tRNA-synth_arc/euk"/>
</dbReference>
<dbReference type="FunFam" id="3.40.50.620:FF:000037">
    <property type="entry name" value="Glutamine--tRNA ligase cytoplasmic"/>
    <property type="match status" value="1"/>
</dbReference>
<dbReference type="Gene3D" id="2.40.240.10">
    <property type="entry name" value="Ribosomal Protein L25, Chain P"/>
    <property type="match status" value="2"/>
</dbReference>
<organism evidence="18 19">
    <name type="scientific">Smittium mucronatum</name>
    <dbReference type="NCBI Taxonomy" id="133383"/>
    <lineage>
        <taxon>Eukaryota</taxon>
        <taxon>Fungi</taxon>
        <taxon>Fungi incertae sedis</taxon>
        <taxon>Zoopagomycota</taxon>
        <taxon>Kickxellomycotina</taxon>
        <taxon>Harpellomycetes</taxon>
        <taxon>Harpellales</taxon>
        <taxon>Legeriomycetaceae</taxon>
        <taxon>Smittium</taxon>
    </lineage>
</organism>
<dbReference type="GO" id="GO:0006424">
    <property type="term" value="P:glutamyl-tRNA aminoacylation"/>
    <property type="evidence" value="ECO:0007669"/>
    <property type="project" value="InterPro"/>
</dbReference>
<evidence type="ECO:0000256" key="10">
    <source>
        <dbReference type="ARBA" id="ARBA00030865"/>
    </source>
</evidence>
<dbReference type="PROSITE" id="PS00178">
    <property type="entry name" value="AA_TRNA_LIGASE_I"/>
    <property type="match status" value="1"/>
</dbReference>
<evidence type="ECO:0000256" key="1">
    <source>
        <dbReference type="ARBA" id="ARBA00004496"/>
    </source>
</evidence>
<dbReference type="EC" id="6.1.1.17" evidence="3"/>
<dbReference type="GO" id="GO:0004818">
    <property type="term" value="F:glutamate-tRNA ligase activity"/>
    <property type="evidence" value="ECO:0007669"/>
    <property type="project" value="UniProtKB-EC"/>
</dbReference>
<comment type="similarity">
    <text evidence="2">Belongs to the class-I aminoacyl-tRNA synthetase family. Glutamate--tRNA ligase type 2 subfamily.</text>
</comment>
<reference evidence="18 19" key="1">
    <citation type="journal article" date="2016" name="Mol. Biol. Evol.">
        <title>Genome-Wide Survey of Gut Fungi (Harpellales) Reveals the First Horizontally Transferred Ubiquitin Gene from a Mosquito Host.</title>
        <authorList>
            <person name="Wang Y."/>
            <person name="White M.M."/>
            <person name="Kvist S."/>
            <person name="Moncalvo J.M."/>
        </authorList>
    </citation>
    <scope>NUCLEOTIDE SEQUENCE [LARGE SCALE GENOMIC DNA]</scope>
    <source>
        <strain evidence="18 19">ALG-7-W6</strain>
    </source>
</reference>
<feature type="region of interest" description="Disordered" evidence="14">
    <location>
        <begin position="715"/>
        <end position="745"/>
    </location>
</feature>
<dbReference type="InterPro" id="IPR001412">
    <property type="entry name" value="aa-tRNA-synth_I_CS"/>
</dbReference>
<proteinExistence type="inferred from homology"/>
<feature type="domain" description="tRNA synthetases class I (E and Q) anti-codon binding" evidence="17">
    <location>
        <begin position="614"/>
        <end position="689"/>
    </location>
</feature>
<feature type="domain" description="Glutamyl/glutaminyl-tRNA synthetase class Ib catalytic" evidence="15">
    <location>
        <begin position="200"/>
        <end position="504"/>
    </location>
</feature>
<evidence type="ECO:0000256" key="3">
    <source>
        <dbReference type="ARBA" id="ARBA00012835"/>
    </source>
</evidence>
<keyword evidence="6 13" id="KW-0547">Nucleotide-binding</keyword>
<dbReference type="PANTHER" id="PTHR43097:SF5">
    <property type="entry name" value="GLUTAMATE--TRNA LIGASE"/>
    <property type="match status" value="1"/>
</dbReference>
<dbReference type="GO" id="GO:0005829">
    <property type="term" value="C:cytosol"/>
    <property type="evidence" value="ECO:0007669"/>
    <property type="project" value="TreeGrafter"/>
</dbReference>
<dbReference type="OrthoDB" id="10250478at2759"/>
<sequence length="783" mass="88288">MSNSLTLAKRGSPPPFLSCVLFEYLNSTSQSPVPISWINSPSVGDSEIKFSAILIDSSQTLEGEHAIINHSLGNLSDISKDNHKWFTLSLTLNQGDFSSFSSNLKLLESHLFMRSYFTGYAPSLSDYAIWASLRASAIFQKNLKSNSLKNCINLTRWYNHISTLPIPFAVLASYDSAVTLEKPKDQGSFELGLKNLVYGEVCTRFPPEPSGYLHIGHAKAALLNQHIARSYNGKLIVRFDDTNPSKEKTEFEDTIFEDLKLIGISPDSVTHTSDYFGQLQEFAHKLIISGNAYADDTEQAVMREQRMVGEASRCRDTSVEENLRRFGEIVMGSEEGQRYCLRAKISVDDKNKAMRDPVIYRVNLTPHHRTGSVYRAYPLYDFACPIVDSLEGVTHALRSNEYRDRNPLYYWFTEKLNLRQSQICDFSRLNFVYTLLSKRKLQWFVEKGLVSGWDDPRFPTVRGIRRRGLTIEALRQYILMQGASQNQTMLEWDKLWSLNKKLINPTAPRLTALESKNAVIVTLVGEGVPVTPEYRTLPLHKQNPEIGTKQVLYSSQIYLEQEDASSFTSGEEITLMDFGNAFIESISNSSDDGLVKSITMRLNLGGNVKTTKKKITWLSSENFKSDSNAVLLDYDYLINKRKLEDTDEIADHLTSVTMFQTDALVDPTVLSCKVGTILQFERKGFYIVDKVPGQSSDNRIRLILIPDGKAAHLASKSSDPSALESSNTADKKQNSKKSSEKANAHLPLDPKKLSSMYIMEPIVNDPIIDPKKVSSMYISDKYI</sequence>
<keyword evidence="19" id="KW-1185">Reference proteome</keyword>
<dbReference type="HAMAP" id="MF_02076">
    <property type="entry name" value="Glu_tRNA_synth_type2"/>
    <property type="match status" value="1"/>
</dbReference>
<evidence type="ECO:0000313" key="19">
    <source>
        <dbReference type="Proteomes" id="UP000187455"/>
    </source>
</evidence>
<keyword evidence="8 13" id="KW-0648">Protein biosynthesis</keyword>
<dbReference type="GO" id="GO:0017102">
    <property type="term" value="C:methionyl glutamyl tRNA synthetase complex"/>
    <property type="evidence" value="ECO:0007669"/>
    <property type="project" value="TreeGrafter"/>
</dbReference>
<dbReference type="InterPro" id="IPR020058">
    <property type="entry name" value="Glu/Gln-tRNA-synth_Ib_cat-dom"/>
</dbReference>
<feature type="domain" description="Glutamyl/glutaminyl-tRNA synthetase class Ib anti-codon binding" evidence="16">
    <location>
        <begin position="507"/>
        <end position="599"/>
    </location>
</feature>
<dbReference type="InterPro" id="IPR011035">
    <property type="entry name" value="Ribosomal_bL25/Gln-tRNA_synth"/>
</dbReference>
<keyword evidence="9 13" id="KW-0030">Aminoacyl-tRNA synthetase</keyword>
<evidence type="ECO:0000256" key="5">
    <source>
        <dbReference type="ARBA" id="ARBA00022598"/>
    </source>
</evidence>
<protein>
    <recommendedName>
        <fullName evidence="12">Probable glutamate--tRNA ligase, cytoplasmic</fullName>
        <ecNumber evidence="3">6.1.1.17</ecNumber>
    </recommendedName>
    <alternativeName>
        <fullName evidence="10">Glutamyl-tRNA synthetase</fullName>
    </alternativeName>
</protein>
<dbReference type="Gene3D" id="1.20.1050.10">
    <property type="match status" value="1"/>
</dbReference>
<accession>A0A1R0GUP1</accession>
<evidence type="ECO:0000259" key="16">
    <source>
        <dbReference type="Pfam" id="PF03950"/>
    </source>
</evidence>
<dbReference type="Pfam" id="PF20974">
    <property type="entry name" value="tRNA-synt_1c_C2"/>
    <property type="match status" value="1"/>
</dbReference>
<evidence type="ECO:0000256" key="11">
    <source>
        <dbReference type="ARBA" id="ARBA00048351"/>
    </source>
</evidence>